<evidence type="ECO:0000313" key="1">
    <source>
        <dbReference type="EMBL" id="KAK3521465.1"/>
    </source>
</evidence>
<dbReference type="FunFam" id="3.30.70.270:FF:000020">
    <property type="entry name" value="Transposon Tf2-6 polyprotein-like Protein"/>
    <property type="match status" value="1"/>
</dbReference>
<dbReference type="Proteomes" id="UP001274896">
    <property type="component" value="Unassembled WGS sequence"/>
</dbReference>
<dbReference type="AlphaFoldDB" id="A0AAE0UXB9"/>
<sequence>MSSRILTTSWCTRLLWKNMSVTSGRYHLYVKPEECEFHQTTITFLGYVISQQGVEMDHTKVHAVTEWPNTTTIKELQWFLGFTNFYRHFIQNYSSVAGPLTSLLRGKPRRLSWSDQAQAAFSNLKDSFTHHLPYCATLTWISPSWWK</sequence>
<keyword evidence="2" id="KW-1185">Reference proteome</keyword>
<dbReference type="PANTHER" id="PTHR33064">
    <property type="entry name" value="POL PROTEIN"/>
    <property type="match status" value="1"/>
</dbReference>
<dbReference type="InterPro" id="IPR043128">
    <property type="entry name" value="Rev_trsase/Diguanyl_cyclase"/>
</dbReference>
<reference evidence="1" key="1">
    <citation type="submission" date="2023-06" db="EMBL/GenBank/DDBJ databases">
        <title>Male Hemibagrus guttatus genome.</title>
        <authorList>
            <person name="Bian C."/>
        </authorList>
    </citation>
    <scope>NUCLEOTIDE SEQUENCE</scope>
    <source>
        <strain evidence="1">Male_cb2023</strain>
        <tissue evidence="1">Muscle</tissue>
    </source>
</reference>
<dbReference type="SUPFAM" id="SSF56672">
    <property type="entry name" value="DNA/RNA polymerases"/>
    <property type="match status" value="1"/>
</dbReference>
<comment type="caution">
    <text evidence="1">The sequence shown here is derived from an EMBL/GenBank/DDBJ whole genome shotgun (WGS) entry which is preliminary data.</text>
</comment>
<name>A0AAE0UXB9_9TELE</name>
<accession>A0AAE0UXB9</accession>
<dbReference type="Gene3D" id="3.30.70.270">
    <property type="match status" value="2"/>
</dbReference>
<dbReference type="InterPro" id="IPR051320">
    <property type="entry name" value="Viral_Replic_Matur_Polypro"/>
</dbReference>
<evidence type="ECO:0000313" key="2">
    <source>
        <dbReference type="Proteomes" id="UP001274896"/>
    </source>
</evidence>
<protein>
    <recommendedName>
        <fullName evidence="3">Reverse transcriptase/retrotransposon-derived protein RNase H-like domain-containing protein</fullName>
    </recommendedName>
</protein>
<evidence type="ECO:0008006" key="3">
    <source>
        <dbReference type="Google" id="ProtNLM"/>
    </source>
</evidence>
<dbReference type="EMBL" id="JAUCMX010000015">
    <property type="protein sequence ID" value="KAK3521465.1"/>
    <property type="molecule type" value="Genomic_DNA"/>
</dbReference>
<dbReference type="InterPro" id="IPR043502">
    <property type="entry name" value="DNA/RNA_pol_sf"/>
</dbReference>
<proteinExistence type="predicted"/>
<organism evidence="1 2">
    <name type="scientific">Hemibagrus guttatus</name>
    <dbReference type="NCBI Taxonomy" id="175788"/>
    <lineage>
        <taxon>Eukaryota</taxon>
        <taxon>Metazoa</taxon>
        <taxon>Chordata</taxon>
        <taxon>Craniata</taxon>
        <taxon>Vertebrata</taxon>
        <taxon>Euteleostomi</taxon>
        <taxon>Actinopterygii</taxon>
        <taxon>Neopterygii</taxon>
        <taxon>Teleostei</taxon>
        <taxon>Ostariophysi</taxon>
        <taxon>Siluriformes</taxon>
        <taxon>Bagridae</taxon>
        <taxon>Hemibagrus</taxon>
    </lineage>
</organism>
<gene>
    <name evidence="1" type="ORF">QTP70_005776</name>
</gene>
<dbReference type="PANTHER" id="PTHR33064:SF37">
    <property type="entry name" value="RIBONUCLEASE H"/>
    <property type="match status" value="1"/>
</dbReference>